<dbReference type="EMBL" id="DVHK01000093">
    <property type="protein sequence ID" value="HIR67281.1"/>
    <property type="molecule type" value="Genomic_DNA"/>
</dbReference>
<dbReference type="InterPro" id="IPR005130">
    <property type="entry name" value="Ser_deHydtase-like_asu"/>
</dbReference>
<dbReference type="Pfam" id="PF03313">
    <property type="entry name" value="SDH_alpha"/>
    <property type="match status" value="1"/>
</dbReference>
<evidence type="ECO:0000313" key="4">
    <source>
        <dbReference type="Proteomes" id="UP000823913"/>
    </source>
</evidence>
<organism evidence="3 4">
    <name type="scientific">Candidatus Coproplasma avicola</name>
    <dbReference type="NCBI Taxonomy" id="2840744"/>
    <lineage>
        <taxon>Bacteria</taxon>
        <taxon>Bacillati</taxon>
        <taxon>Bacillota</taxon>
        <taxon>Clostridia</taxon>
        <taxon>Eubacteriales</taxon>
        <taxon>Candidatus Coproplasma</taxon>
    </lineage>
</organism>
<feature type="domain" description="Serine dehydratase-like alpha subunit" evidence="2">
    <location>
        <begin position="89"/>
        <end position="418"/>
    </location>
</feature>
<dbReference type="PANTHER" id="PTHR30501:SF2">
    <property type="entry name" value="UPF0597 PROTEIN YHAM"/>
    <property type="match status" value="1"/>
</dbReference>
<evidence type="ECO:0000313" key="3">
    <source>
        <dbReference type="EMBL" id="HIR67281.1"/>
    </source>
</evidence>
<comment type="similarity">
    <text evidence="1">Belongs to the UPF0597 family.</text>
</comment>
<sequence length="426" mass="44777">MKKEIYQGCLAVLRDELVPAMGCTEPVAVAYAAALARKTLGAIPDKVDVAVSGNILKNVKSVIVPNTDGMRGIPAAVAAGIVAGNEEAKLEVLAGITQNDRVNISNYLSRGVISVEQSDTGCVFDIGITCYSGHEYSFVRITGSHTNVVRIERNGEVLFDKDASEERIGALAQFKSDLTVQDIVDFADCVDLADVEDMLERQIEYNSAIAEEGLKNDYGARVGKILIDAFGDDVHNRAKATAAAGSDARMNGCELPVVIVSGSGNQGMTASLPVVVYAKHFNSPREKLLRALVVSDLVTIHLKAGIGCLSAYCGAVSAGCGAGAGVCYLRGGGYDQIAHTVVNALAIESGVICDGAKSSCAAKVASAVEAGLVAMEMNARGSEFLGGDGILEKGVENTIRNVGDLARNGMRETDEEIIRMMIKNIR</sequence>
<reference evidence="3" key="1">
    <citation type="submission" date="2020-10" db="EMBL/GenBank/DDBJ databases">
        <authorList>
            <person name="Gilroy R."/>
        </authorList>
    </citation>
    <scope>NUCLEOTIDE SEQUENCE</scope>
    <source>
        <strain evidence="3">ChiW16-3235</strain>
    </source>
</reference>
<dbReference type="AlphaFoldDB" id="A0A9D1J9E7"/>
<dbReference type="PANTHER" id="PTHR30501">
    <property type="entry name" value="UPF0597 PROTEIN YHAM"/>
    <property type="match status" value="1"/>
</dbReference>
<evidence type="ECO:0000256" key="1">
    <source>
        <dbReference type="HAMAP-Rule" id="MF_01845"/>
    </source>
</evidence>
<proteinExistence type="inferred from homology"/>
<dbReference type="HAMAP" id="MF_01845">
    <property type="entry name" value="UPF0597"/>
    <property type="match status" value="1"/>
</dbReference>
<comment type="caution">
    <text evidence="3">The sequence shown here is derived from an EMBL/GenBank/DDBJ whole genome shotgun (WGS) entry which is preliminary data.</text>
</comment>
<reference evidence="3" key="2">
    <citation type="journal article" date="2021" name="PeerJ">
        <title>Extensive microbial diversity within the chicken gut microbiome revealed by metagenomics and culture.</title>
        <authorList>
            <person name="Gilroy R."/>
            <person name="Ravi A."/>
            <person name="Getino M."/>
            <person name="Pursley I."/>
            <person name="Horton D.L."/>
            <person name="Alikhan N.F."/>
            <person name="Baker D."/>
            <person name="Gharbi K."/>
            <person name="Hall N."/>
            <person name="Watson M."/>
            <person name="Adriaenssens E.M."/>
            <person name="Foster-Nyarko E."/>
            <person name="Jarju S."/>
            <person name="Secka A."/>
            <person name="Antonio M."/>
            <person name="Oren A."/>
            <person name="Chaudhuri R.R."/>
            <person name="La Ragione R."/>
            <person name="Hildebrand F."/>
            <person name="Pallen M.J."/>
        </authorList>
    </citation>
    <scope>NUCLEOTIDE SEQUENCE</scope>
    <source>
        <strain evidence="3">ChiW16-3235</strain>
    </source>
</reference>
<dbReference type="InterPro" id="IPR021144">
    <property type="entry name" value="UPF0597"/>
</dbReference>
<protein>
    <recommendedName>
        <fullName evidence="1">UPF0597 protein IAB94_04475</fullName>
    </recommendedName>
</protein>
<dbReference type="Proteomes" id="UP000823913">
    <property type="component" value="Unassembled WGS sequence"/>
</dbReference>
<dbReference type="GO" id="GO:0080146">
    <property type="term" value="F:L-cysteine desulfhydrase activity"/>
    <property type="evidence" value="ECO:0007669"/>
    <property type="project" value="TreeGrafter"/>
</dbReference>
<dbReference type="PIRSF" id="PIRSF006054">
    <property type="entry name" value="UCP006054"/>
    <property type="match status" value="1"/>
</dbReference>
<name>A0A9D1J9E7_9FIRM</name>
<evidence type="ECO:0000259" key="2">
    <source>
        <dbReference type="Pfam" id="PF03313"/>
    </source>
</evidence>
<accession>A0A9D1J9E7</accession>
<dbReference type="GO" id="GO:0019450">
    <property type="term" value="P:L-cysteine catabolic process to pyruvate"/>
    <property type="evidence" value="ECO:0007669"/>
    <property type="project" value="TreeGrafter"/>
</dbReference>
<gene>
    <name evidence="3" type="ORF">IAB94_04475</name>
</gene>